<evidence type="ECO:0000259" key="2">
    <source>
        <dbReference type="Pfam" id="PF16012"/>
    </source>
</evidence>
<protein>
    <recommendedName>
        <fullName evidence="2">DUF4780 domain-containing protein</fullName>
    </recommendedName>
</protein>
<evidence type="ECO:0000256" key="1">
    <source>
        <dbReference type="SAM" id="MobiDB-lite"/>
    </source>
</evidence>
<name>A0ABM4GM11_DROKI</name>
<gene>
    <name evidence="4" type="primary">LOC121502835</name>
</gene>
<dbReference type="GeneID" id="121502835"/>
<dbReference type="Pfam" id="PF16012">
    <property type="entry name" value="DUF4780"/>
    <property type="match status" value="1"/>
</dbReference>
<evidence type="ECO:0000313" key="3">
    <source>
        <dbReference type="Proteomes" id="UP001652661"/>
    </source>
</evidence>
<feature type="region of interest" description="Disordered" evidence="1">
    <location>
        <begin position="41"/>
        <end position="100"/>
    </location>
</feature>
<feature type="compositionally biased region" description="Polar residues" evidence="1">
    <location>
        <begin position="51"/>
        <end position="69"/>
    </location>
</feature>
<feature type="region of interest" description="Disordered" evidence="1">
    <location>
        <begin position="140"/>
        <end position="182"/>
    </location>
</feature>
<dbReference type="InterPro" id="IPR031961">
    <property type="entry name" value="DUF4780"/>
</dbReference>
<reference evidence="4" key="1">
    <citation type="submission" date="2025-08" db="UniProtKB">
        <authorList>
            <consortium name="RefSeq"/>
        </authorList>
    </citation>
    <scope>IDENTIFICATION</scope>
    <source>
        <strain evidence="4">14028-0561.14</strain>
        <tissue evidence="4">Whole fly</tissue>
    </source>
</reference>
<dbReference type="RefSeq" id="XP_070143749.1">
    <property type="nucleotide sequence ID" value="XM_070287648.1"/>
</dbReference>
<organism evidence="3 4">
    <name type="scientific">Drosophila kikkawai</name>
    <name type="common">Fruit fly</name>
    <dbReference type="NCBI Taxonomy" id="30033"/>
    <lineage>
        <taxon>Eukaryota</taxon>
        <taxon>Metazoa</taxon>
        <taxon>Ecdysozoa</taxon>
        <taxon>Arthropoda</taxon>
        <taxon>Hexapoda</taxon>
        <taxon>Insecta</taxon>
        <taxon>Pterygota</taxon>
        <taxon>Neoptera</taxon>
        <taxon>Endopterygota</taxon>
        <taxon>Diptera</taxon>
        <taxon>Brachycera</taxon>
        <taxon>Muscomorpha</taxon>
        <taxon>Ephydroidea</taxon>
        <taxon>Drosophilidae</taxon>
        <taxon>Drosophila</taxon>
        <taxon>Sophophora</taxon>
    </lineage>
</organism>
<dbReference type="Proteomes" id="UP001652661">
    <property type="component" value="Chromosome 4"/>
</dbReference>
<sequence length="404" mass="45759">MYYRVFLHTVEAHPPSVEQTIHKVLPFRISHFVPRELDEEELLRSDDETLAPSNTEGGVKTSTPQTTQPKHTKAAASQAKATGEHGKTKPWTHQQRKAQASKAHFILAKIARNEKEGKADPRDAADKARFLAVIEEYERYEKEHPETSLPPQAKRNRSQEVSESAPKRAKDAKGAPRPTTFVKPAKKFSEVARDSLAMALIDELNDDGRLLMEKWEEVETQLAEMVTDKLLSEPTGQSPSFDSSDMVRGHRVIRCDDELSRDFLADCVASLSKAWKGISIKLVPAKDIPRRPRARIWLPKGLSSHERVLKTLRAMNKGVDMEDWAILRAEREMKSSQPYLFLINQRCLEQLKAADNKVRYGIRKAKVKVFLDEPDDILEDEVEDANKLLDDLAIDDSTPNTTPI</sequence>
<accession>A0ABM4GM11</accession>
<feature type="domain" description="DUF4780" evidence="2">
    <location>
        <begin position="192"/>
        <end position="367"/>
    </location>
</feature>
<feature type="compositionally biased region" description="Basic and acidic residues" evidence="1">
    <location>
        <begin position="157"/>
        <end position="174"/>
    </location>
</feature>
<evidence type="ECO:0000313" key="4">
    <source>
        <dbReference type="RefSeq" id="XP_070143749.1"/>
    </source>
</evidence>
<keyword evidence="3" id="KW-1185">Reference proteome</keyword>
<proteinExistence type="predicted"/>